<dbReference type="RefSeq" id="WP_061790611.1">
    <property type="nucleotide sequence ID" value="NZ_CP024996.1"/>
</dbReference>
<keyword evidence="1" id="KW-0472">Membrane</keyword>
<accession>A0AAD0XFP5</accession>
<dbReference type="NCBIfam" id="NF041043">
    <property type="entry name" value="BPSS1780_fam"/>
    <property type="match status" value="1"/>
</dbReference>
<sequence>MEKIPALTGWSWVKQGFTLFRKQPAEISTLFLAYMFLMLILGIIPVLGQMLPLILIPLFSMSFMQACAQIEKGERVYPNLLLIAFRSPARNTLLKLGLLYLLAATLVVAASALADGGTFWKAMMGGGLSTQELESAAGSMRIAMLVAAALYVPAAMAFWYAAPLIMWQQMSLGKALFYSFFTVRRAGGAFLVYGLAWIVIAIVVPTVISMVITLATGSFTAVFLILLPISIMLTVVMYCSFYPTYTTIFGKPRRGPDSPPLGDNPRSDA</sequence>
<feature type="transmembrane region" description="Helical" evidence="1">
    <location>
        <begin position="92"/>
        <end position="114"/>
    </location>
</feature>
<keyword evidence="1" id="KW-1133">Transmembrane helix</keyword>
<protein>
    <recommendedName>
        <fullName evidence="4">Transmembrane protein</fullName>
    </recommendedName>
</protein>
<evidence type="ECO:0008006" key="4">
    <source>
        <dbReference type="Google" id="ProtNLM"/>
    </source>
</evidence>
<keyword evidence="1" id="KW-0812">Transmembrane</keyword>
<reference evidence="2 3" key="1">
    <citation type="submission" date="2017-11" db="EMBL/GenBank/DDBJ databases">
        <title>Complete genome sequence of Herbaspirillum rubrisubalbicans DSM 11543.</title>
        <authorList>
            <person name="Chen M."/>
            <person name="An Q."/>
        </authorList>
    </citation>
    <scope>NUCLEOTIDE SEQUENCE [LARGE SCALE GENOMIC DNA]</scope>
    <source>
        <strain evidence="2 3">DSM 11543</strain>
    </source>
</reference>
<dbReference type="InterPro" id="IPR047798">
    <property type="entry name" value="BPSS1780-like"/>
</dbReference>
<gene>
    <name evidence="2" type="ORF">RC54_02190</name>
</gene>
<dbReference type="EMBL" id="CP024996">
    <property type="protein sequence ID" value="AYR22700.1"/>
    <property type="molecule type" value="Genomic_DNA"/>
</dbReference>
<evidence type="ECO:0000313" key="2">
    <source>
        <dbReference type="EMBL" id="AYR22700.1"/>
    </source>
</evidence>
<dbReference type="Proteomes" id="UP000269199">
    <property type="component" value="Chromosome"/>
</dbReference>
<feature type="transmembrane region" description="Helical" evidence="1">
    <location>
        <begin position="142"/>
        <end position="167"/>
    </location>
</feature>
<organism evidence="2 3">
    <name type="scientific">Herbaspirillum rubrisubalbicans</name>
    <dbReference type="NCBI Taxonomy" id="80842"/>
    <lineage>
        <taxon>Bacteria</taxon>
        <taxon>Pseudomonadati</taxon>
        <taxon>Pseudomonadota</taxon>
        <taxon>Betaproteobacteria</taxon>
        <taxon>Burkholderiales</taxon>
        <taxon>Oxalobacteraceae</taxon>
        <taxon>Herbaspirillum</taxon>
    </lineage>
</organism>
<proteinExistence type="predicted"/>
<name>A0AAD0XFP5_9BURK</name>
<feature type="transmembrane region" description="Helical" evidence="1">
    <location>
        <begin position="221"/>
        <end position="245"/>
    </location>
</feature>
<evidence type="ECO:0000256" key="1">
    <source>
        <dbReference type="SAM" id="Phobius"/>
    </source>
</evidence>
<dbReference type="AlphaFoldDB" id="A0AAD0XFP5"/>
<evidence type="ECO:0000313" key="3">
    <source>
        <dbReference type="Proteomes" id="UP000269199"/>
    </source>
</evidence>
<feature type="transmembrane region" description="Helical" evidence="1">
    <location>
        <begin position="188"/>
        <end position="215"/>
    </location>
</feature>